<gene>
    <name evidence="1" type="ORF">Cboi01_000420900</name>
</gene>
<dbReference type="Proteomes" id="UP001165101">
    <property type="component" value="Unassembled WGS sequence"/>
</dbReference>
<comment type="caution">
    <text evidence="1">The sequence shown here is derived from an EMBL/GenBank/DDBJ whole genome shotgun (WGS) entry which is preliminary data.</text>
</comment>
<evidence type="ECO:0000313" key="2">
    <source>
        <dbReference type="Proteomes" id="UP001165101"/>
    </source>
</evidence>
<sequence length="274" mass="31443">MPSIISTRESIQWLPDEAGERSITVVLSSPGSRFVDLRPIIPSIVTPEESEFPFEWAFAGYEKGLKDDYSIMEFTHDFFDSSYIYKYQLFNKGLSNEKPLLKDIAADIGYFETIGIGKRRETGKMANSANGDKITDYVEIWQSLNPIKFTPSERAILHEDTDEGTTEYGCYVYDIIGDINKELYEGRVIRVGSWIQGLVWDKSDKISKVPISTIRLWFDESIGKWTDIHSFGNLKSFDNFPIFDDFKTVDVDNKFTTSDNKITWTCVEVEHPSK</sequence>
<protein>
    <submittedName>
        <fullName evidence="1">Unnamed protein product</fullName>
    </submittedName>
</protein>
<reference evidence="1" key="1">
    <citation type="submission" date="2023-04" db="EMBL/GenBank/DDBJ databases">
        <title>Candida boidinii NBRC 1967.</title>
        <authorList>
            <person name="Ichikawa N."/>
            <person name="Sato H."/>
            <person name="Tonouchi N."/>
        </authorList>
    </citation>
    <scope>NUCLEOTIDE SEQUENCE</scope>
    <source>
        <strain evidence="1">NBRC 1967</strain>
    </source>
</reference>
<keyword evidence="2" id="KW-1185">Reference proteome</keyword>
<name>A0ACB5TWA1_CANBO</name>
<proteinExistence type="predicted"/>
<accession>A0ACB5TWA1</accession>
<dbReference type="EMBL" id="BSXV01002617">
    <property type="protein sequence ID" value="GME96255.1"/>
    <property type="molecule type" value="Genomic_DNA"/>
</dbReference>
<evidence type="ECO:0000313" key="1">
    <source>
        <dbReference type="EMBL" id="GME96255.1"/>
    </source>
</evidence>
<organism evidence="1 2">
    <name type="scientific">Candida boidinii</name>
    <name type="common">Yeast</name>
    <dbReference type="NCBI Taxonomy" id="5477"/>
    <lineage>
        <taxon>Eukaryota</taxon>
        <taxon>Fungi</taxon>
        <taxon>Dikarya</taxon>
        <taxon>Ascomycota</taxon>
        <taxon>Saccharomycotina</taxon>
        <taxon>Pichiomycetes</taxon>
        <taxon>Pichiales</taxon>
        <taxon>Pichiaceae</taxon>
        <taxon>Ogataea</taxon>
        <taxon>Ogataea/Candida clade</taxon>
    </lineage>
</organism>